<proteinExistence type="predicted"/>
<organism evidence="1 2">
    <name type="scientific">Portunus trituberculatus</name>
    <name type="common">Swimming crab</name>
    <name type="synonym">Neptunus trituberculatus</name>
    <dbReference type="NCBI Taxonomy" id="210409"/>
    <lineage>
        <taxon>Eukaryota</taxon>
        <taxon>Metazoa</taxon>
        <taxon>Ecdysozoa</taxon>
        <taxon>Arthropoda</taxon>
        <taxon>Crustacea</taxon>
        <taxon>Multicrustacea</taxon>
        <taxon>Malacostraca</taxon>
        <taxon>Eumalacostraca</taxon>
        <taxon>Eucarida</taxon>
        <taxon>Decapoda</taxon>
        <taxon>Pleocyemata</taxon>
        <taxon>Brachyura</taxon>
        <taxon>Eubrachyura</taxon>
        <taxon>Portunoidea</taxon>
        <taxon>Portunidae</taxon>
        <taxon>Portuninae</taxon>
        <taxon>Portunus</taxon>
    </lineage>
</organism>
<dbReference type="EMBL" id="VSRR010117729">
    <property type="protein sequence ID" value="MPC99293.1"/>
    <property type="molecule type" value="Genomic_DNA"/>
</dbReference>
<sequence>MEDTGGELSPYRISPPAEHRSVVQLRVWRVANRGLPPSLIRMRLR</sequence>
<name>A0A5B7JXX1_PORTR</name>
<reference evidence="1 2" key="1">
    <citation type="submission" date="2019-05" db="EMBL/GenBank/DDBJ databases">
        <title>Another draft genome of Portunus trituberculatus and its Hox gene families provides insights of decapod evolution.</title>
        <authorList>
            <person name="Jeong J.-H."/>
            <person name="Song I."/>
            <person name="Kim S."/>
            <person name="Choi T."/>
            <person name="Kim D."/>
            <person name="Ryu S."/>
            <person name="Kim W."/>
        </authorList>
    </citation>
    <scope>NUCLEOTIDE SEQUENCE [LARGE SCALE GENOMIC DNA]</scope>
    <source>
        <tissue evidence="1">Muscle</tissue>
    </source>
</reference>
<dbReference type="Proteomes" id="UP000324222">
    <property type="component" value="Unassembled WGS sequence"/>
</dbReference>
<evidence type="ECO:0000313" key="2">
    <source>
        <dbReference type="Proteomes" id="UP000324222"/>
    </source>
</evidence>
<protein>
    <submittedName>
        <fullName evidence="1">Uncharacterized protein</fullName>
    </submittedName>
</protein>
<keyword evidence="2" id="KW-1185">Reference proteome</keyword>
<comment type="caution">
    <text evidence="1">The sequence shown here is derived from an EMBL/GenBank/DDBJ whole genome shotgun (WGS) entry which is preliminary data.</text>
</comment>
<evidence type="ECO:0000313" key="1">
    <source>
        <dbReference type="EMBL" id="MPC99293.1"/>
    </source>
</evidence>
<accession>A0A5B7JXX1</accession>
<dbReference type="AlphaFoldDB" id="A0A5B7JXX1"/>
<gene>
    <name evidence="1" type="ORF">E2C01_094699</name>
</gene>